<name>A0A9P4TZH4_9PEZI</name>
<evidence type="ECO:0000256" key="5">
    <source>
        <dbReference type="ARBA" id="ARBA00012699"/>
    </source>
</evidence>
<evidence type="ECO:0000256" key="1">
    <source>
        <dbReference type="ARBA" id="ARBA00004141"/>
    </source>
</evidence>
<dbReference type="Gene3D" id="3.90.550.10">
    <property type="entry name" value="Spore Coat Polysaccharide Biosynthesis Protein SpsA, Chain A"/>
    <property type="match status" value="1"/>
</dbReference>
<evidence type="ECO:0000313" key="16">
    <source>
        <dbReference type="EMBL" id="KAF2431406.1"/>
    </source>
</evidence>
<feature type="transmembrane region" description="Helical" evidence="15">
    <location>
        <begin position="379"/>
        <end position="400"/>
    </location>
</feature>
<dbReference type="InterPro" id="IPR029044">
    <property type="entry name" value="Nucleotide-diphossugar_trans"/>
</dbReference>
<dbReference type="PANTHER" id="PTHR43867">
    <property type="entry name" value="CELLULOSE SYNTHASE CATALYTIC SUBUNIT A [UDP-FORMING]"/>
    <property type="match status" value="1"/>
</dbReference>
<dbReference type="AlphaFoldDB" id="A0A9P4TZH4"/>
<gene>
    <name evidence="16" type="ORF">EJ08DRAFT_670019</name>
</gene>
<feature type="transmembrane region" description="Helical" evidence="15">
    <location>
        <begin position="523"/>
        <end position="542"/>
    </location>
</feature>
<dbReference type="InterPro" id="IPR050321">
    <property type="entry name" value="Glycosyltr_2/OpgH_subfam"/>
</dbReference>
<evidence type="ECO:0000256" key="13">
    <source>
        <dbReference type="ARBA" id="ARBA00031543"/>
    </source>
</evidence>
<comment type="similarity">
    <text evidence="4">Belongs to the glycosyltransferase 2 family.</text>
</comment>
<evidence type="ECO:0000256" key="4">
    <source>
        <dbReference type="ARBA" id="ARBA00006739"/>
    </source>
</evidence>
<evidence type="ECO:0000256" key="7">
    <source>
        <dbReference type="ARBA" id="ARBA00022676"/>
    </source>
</evidence>
<evidence type="ECO:0000256" key="15">
    <source>
        <dbReference type="SAM" id="Phobius"/>
    </source>
</evidence>
<comment type="subcellular location">
    <subcellularLocation>
        <location evidence="1">Membrane</location>
        <topology evidence="1">Multi-pass membrane protein</topology>
    </subcellularLocation>
</comment>
<protein>
    <recommendedName>
        <fullName evidence="6">Ceramide glucosyltransferase</fullName>
        <ecNumber evidence="5">2.4.1.80</ecNumber>
    </recommendedName>
    <alternativeName>
        <fullName evidence="13">Glucosylceramide synthase</fullName>
    </alternativeName>
    <alternativeName>
        <fullName evidence="14">UDP-glucose ceramide glucosyltransferase</fullName>
    </alternativeName>
    <alternativeName>
        <fullName evidence="12">UDP-glucose:N-acylsphingosine D-glucosyltransferase</fullName>
    </alternativeName>
</protein>
<keyword evidence="10 15" id="KW-1133">Transmembrane helix</keyword>
<accession>A0A9P4TZH4</accession>
<dbReference type="GO" id="GO:0016020">
    <property type="term" value="C:membrane"/>
    <property type="evidence" value="ECO:0007669"/>
    <property type="project" value="UniProtKB-SubCell"/>
</dbReference>
<feature type="transmembrane region" description="Helical" evidence="15">
    <location>
        <begin position="7"/>
        <end position="26"/>
    </location>
</feature>
<keyword evidence="7" id="KW-0328">Glycosyltransferase</keyword>
<keyword evidence="8" id="KW-0808">Transferase</keyword>
<dbReference type="GO" id="GO:0008120">
    <property type="term" value="F:ceramide glucosyltransferase activity"/>
    <property type="evidence" value="ECO:0007669"/>
    <property type="project" value="UniProtKB-EC"/>
</dbReference>
<keyword evidence="11 15" id="KW-0472">Membrane</keyword>
<proteinExistence type="inferred from homology"/>
<evidence type="ECO:0000256" key="9">
    <source>
        <dbReference type="ARBA" id="ARBA00022692"/>
    </source>
</evidence>
<organism evidence="16 17">
    <name type="scientific">Tothia fuscella</name>
    <dbReference type="NCBI Taxonomy" id="1048955"/>
    <lineage>
        <taxon>Eukaryota</taxon>
        <taxon>Fungi</taxon>
        <taxon>Dikarya</taxon>
        <taxon>Ascomycota</taxon>
        <taxon>Pezizomycotina</taxon>
        <taxon>Dothideomycetes</taxon>
        <taxon>Pleosporomycetidae</taxon>
        <taxon>Venturiales</taxon>
        <taxon>Cylindrosympodiaceae</taxon>
        <taxon>Tothia</taxon>
    </lineage>
</organism>
<evidence type="ECO:0000256" key="12">
    <source>
        <dbReference type="ARBA" id="ARBA00031017"/>
    </source>
</evidence>
<keyword evidence="9 15" id="KW-0812">Transmembrane</keyword>
<reference evidence="16" key="1">
    <citation type="journal article" date="2020" name="Stud. Mycol.">
        <title>101 Dothideomycetes genomes: a test case for predicting lifestyles and emergence of pathogens.</title>
        <authorList>
            <person name="Haridas S."/>
            <person name="Albert R."/>
            <person name="Binder M."/>
            <person name="Bloem J."/>
            <person name="Labutti K."/>
            <person name="Salamov A."/>
            <person name="Andreopoulos B."/>
            <person name="Baker S."/>
            <person name="Barry K."/>
            <person name="Bills G."/>
            <person name="Bluhm B."/>
            <person name="Cannon C."/>
            <person name="Castanera R."/>
            <person name="Culley D."/>
            <person name="Daum C."/>
            <person name="Ezra D."/>
            <person name="Gonzalez J."/>
            <person name="Henrissat B."/>
            <person name="Kuo A."/>
            <person name="Liang C."/>
            <person name="Lipzen A."/>
            <person name="Lutzoni F."/>
            <person name="Magnuson J."/>
            <person name="Mondo S."/>
            <person name="Nolan M."/>
            <person name="Ohm R."/>
            <person name="Pangilinan J."/>
            <person name="Park H.-J."/>
            <person name="Ramirez L."/>
            <person name="Alfaro M."/>
            <person name="Sun H."/>
            <person name="Tritt A."/>
            <person name="Yoshinaga Y."/>
            <person name="Zwiers L.-H."/>
            <person name="Turgeon B."/>
            <person name="Goodwin S."/>
            <person name="Spatafora J."/>
            <person name="Crous P."/>
            <person name="Grigoriev I."/>
        </authorList>
    </citation>
    <scope>NUCLEOTIDE SEQUENCE</scope>
    <source>
        <strain evidence="16">CBS 130266</strain>
    </source>
</reference>
<dbReference type="SUPFAM" id="SSF53448">
    <property type="entry name" value="Nucleotide-diphospho-sugar transferases"/>
    <property type="match status" value="1"/>
</dbReference>
<dbReference type="PANTHER" id="PTHR43867:SF2">
    <property type="entry name" value="CELLULOSE SYNTHASE CATALYTIC SUBUNIT A [UDP-FORMING]"/>
    <property type="match status" value="1"/>
</dbReference>
<comment type="pathway">
    <text evidence="3">Sphingolipid metabolism.</text>
</comment>
<dbReference type="OrthoDB" id="72851at2759"/>
<evidence type="ECO:0000313" key="17">
    <source>
        <dbReference type="Proteomes" id="UP000800235"/>
    </source>
</evidence>
<dbReference type="EMBL" id="MU007032">
    <property type="protein sequence ID" value="KAF2431406.1"/>
    <property type="molecule type" value="Genomic_DNA"/>
</dbReference>
<comment type="pathway">
    <text evidence="2">Lipid metabolism; sphingolipid metabolism.</text>
</comment>
<dbReference type="Pfam" id="PF13506">
    <property type="entry name" value="Glyco_transf_21"/>
    <property type="match status" value="1"/>
</dbReference>
<keyword evidence="17" id="KW-1185">Reference proteome</keyword>
<sequence>MFRTPDALWFLVRVSSIFTLLALLSYCDFRIYCIIITENHGGSQLRLAWVFVVIEFFQLIPTVLLYCNPSIVLKRPRRPKLFLHGDNVPGVDVMSTGCREDEHVIIHVDRAACETYSPKDRMHVIMLDNGRSKCLQTSVEHLKYKHPYLHYTSHEIPEIPDFKASNLNHGLAYNAFLFVAGLDVDMIVQPHWLRAMMPHLLEDPKLAMSCPTQYFYNIPDIDHFRQDLDYFYSATELIHERLGAGDCVGLGYLVRRRALEDIGGFPTYSITAYTASAYIDERLQCGEMLETLIGHIKQRTCWTIGNVQTSVKLNFRLCGPLAFECTFRQRIAEFVLGTVSTINCTLASLGFIAFSLALLSDYPFVVYDSVWQLTWLRRLVCAWVSLDWIHKISLALFIGYRNGIRWDQADVWLIPYCTLSFLRSFVLPLQFGGTKPGLVPSGSIAASVTKRRPGQPSLLHRFRSLFFQHMLYCWIPIAYTLWPPRDVTADEALETDEKALVRYFKAEYRGPKREAVPGRVSDHWSTIIFLCTIVCFAGSWYVNFG</sequence>
<dbReference type="InterPro" id="IPR025993">
    <property type="entry name" value="Ceramide_glucosylTrfase"/>
</dbReference>
<evidence type="ECO:0000256" key="14">
    <source>
        <dbReference type="ARBA" id="ARBA00032575"/>
    </source>
</evidence>
<dbReference type="Proteomes" id="UP000800235">
    <property type="component" value="Unassembled WGS sequence"/>
</dbReference>
<comment type="caution">
    <text evidence="16">The sequence shown here is derived from an EMBL/GenBank/DDBJ whole genome shotgun (WGS) entry which is preliminary data.</text>
</comment>
<evidence type="ECO:0000256" key="6">
    <source>
        <dbReference type="ARBA" id="ARBA00019988"/>
    </source>
</evidence>
<feature type="transmembrane region" description="Helical" evidence="15">
    <location>
        <begin position="334"/>
        <end position="359"/>
    </location>
</feature>
<evidence type="ECO:0000256" key="3">
    <source>
        <dbReference type="ARBA" id="ARBA00004991"/>
    </source>
</evidence>
<evidence type="ECO:0000256" key="10">
    <source>
        <dbReference type="ARBA" id="ARBA00022989"/>
    </source>
</evidence>
<feature type="transmembrane region" description="Helical" evidence="15">
    <location>
        <begin position="46"/>
        <end position="67"/>
    </location>
</feature>
<feature type="transmembrane region" description="Helical" evidence="15">
    <location>
        <begin position="412"/>
        <end position="431"/>
    </location>
</feature>
<evidence type="ECO:0000256" key="2">
    <source>
        <dbReference type="ARBA" id="ARBA00004760"/>
    </source>
</evidence>
<evidence type="ECO:0000256" key="8">
    <source>
        <dbReference type="ARBA" id="ARBA00022679"/>
    </source>
</evidence>
<dbReference type="EC" id="2.4.1.80" evidence="5"/>
<evidence type="ECO:0000256" key="11">
    <source>
        <dbReference type="ARBA" id="ARBA00023136"/>
    </source>
</evidence>